<reference evidence="1" key="1">
    <citation type="submission" date="2018-07" db="EMBL/GenBank/DDBJ databases">
        <authorList>
            <person name="Quirk P.G."/>
            <person name="Krulwich T.A."/>
        </authorList>
    </citation>
    <scope>NUCLEOTIDE SEQUENCE</scope>
</reference>
<evidence type="ECO:0000313" key="1">
    <source>
        <dbReference type="EMBL" id="SUS06507.1"/>
    </source>
</evidence>
<sequence length="263" mass="27636">MNIEPPAMAPALPSRPPAALTIAALQAQLRTGQPRSKGATARPPVPLGLTAIDRTLPWGGLPRGCLHEILAADASAAAVAFAAVLLARFAGRGGHVLWCRRRRGLYAPGLAGMGLDPARLLMVHVEREADVLWVMEDALRCPAVAAVLGETTVLAPIGLRRLQLAAEASGGTALLLRPGAAAATAAWAVTRWQIGAVPGIADAPGIRSRWRLELLRCRSGPAGAWVVEWCDETDRLALAAELRHRPPAPAAWQPGWQPSARAG</sequence>
<organism evidence="1">
    <name type="scientific">metagenome</name>
    <dbReference type="NCBI Taxonomy" id="256318"/>
    <lineage>
        <taxon>unclassified sequences</taxon>
        <taxon>metagenomes</taxon>
    </lineage>
</organism>
<dbReference type="Gene3D" id="3.40.50.300">
    <property type="entry name" value="P-loop containing nucleotide triphosphate hydrolases"/>
    <property type="match status" value="1"/>
</dbReference>
<dbReference type="EMBL" id="UIDG01000214">
    <property type="protein sequence ID" value="SUS06507.1"/>
    <property type="molecule type" value="Genomic_DNA"/>
</dbReference>
<dbReference type="PIRSF" id="PIRSF034285">
    <property type="entry name" value="UCP034285"/>
    <property type="match status" value="1"/>
</dbReference>
<evidence type="ECO:0008006" key="2">
    <source>
        <dbReference type="Google" id="ProtNLM"/>
    </source>
</evidence>
<dbReference type="InterPro" id="IPR027417">
    <property type="entry name" value="P-loop_NTPase"/>
</dbReference>
<protein>
    <recommendedName>
        <fullName evidence="2">Protein ImuA</fullName>
    </recommendedName>
</protein>
<dbReference type="InterPro" id="IPR017026">
    <property type="entry name" value="ImuA"/>
</dbReference>
<accession>A0A380TEP9</accession>
<gene>
    <name evidence="1" type="ORF">DF3PB_2910004</name>
</gene>
<name>A0A380TEP9_9ZZZZ</name>
<proteinExistence type="predicted"/>
<dbReference type="SUPFAM" id="SSF52540">
    <property type="entry name" value="P-loop containing nucleoside triphosphate hydrolases"/>
    <property type="match status" value="1"/>
</dbReference>
<dbReference type="AlphaFoldDB" id="A0A380TEP9"/>